<dbReference type="Proteomes" id="UP000000226">
    <property type="component" value="Chromosome 1"/>
</dbReference>
<dbReference type="OMA" id="WNNAEEP"/>
<dbReference type="Gene3D" id="1.10.3450.10">
    <property type="entry name" value="TTHA0068-like"/>
    <property type="match status" value="1"/>
</dbReference>
<dbReference type="SUPFAM" id="SSF140663">
    <property type="entry name" value="TTHA0068-like"/>
    <property type="match status" value="1"/>
</dbReference>
<dbReference type="Gramene" id="ESW33916">
    <property type="protein sequence ID" value="ESW33916"/>
    <property type="gene ID" value="PHAVU_001G109000g"/>
</dbReference>
<dbReference type="Pfam" id="PF03745">
    <property type="entry name" value="DUF309"/>
    <property type="match status" value="1"/>
</dbReference>
<dbReference type="EMBL" id="CM002288">
    <property type="protein sequence ID" value="ESW33916.1"/>
    <property type="molecule type" value="Genomic_DNA"/>
</dbReference>
<dbReference type="PhylomeDB" id="V7CYD0"/>
<sequence>MALLPSSSLITLLHISSQSYLSSITLAPSFKPLTHSKHHLNHRSCNSKLLAFSYRYFIEEEDDDDNDENHTFDEAVALFNGGEYYKCHDYLESLWNNAEEPTSTLIHGILQCAVGFYHLFNQNHRGAMMELGEGLCKLRKMEFSNGPFHKFERDISAVLDFIYQTQIELAACSEDICVAMDRSERSYQLLGEYASGQRVYDLELCSDASVYIVFCPQGSKGSTEAQRVKLPKLKATMEHLVAYEYK</sequence>
<evidence type="ECO:0000313" key="2">
    <source>
        <dbReference type="Proteomes" id="UP000000226"/>
    </source>
</evidence>
<name>V7CYD0_PHAVU</name>
<dbReference type="InterPro" id="IPR023203">
    <property type="entry name" value="TTHA0068_sf"/>
</dbReference>
<dbReference type="PANTHER" id="PTHR34796:SF1">
    <property type="entry name" value="EXPRESSED PROTEIN"/>
    <property type="match status" value="1"/>
</dbReference>
<dbReference type="PANTHER" id="PTHR34796">
    <property type="entry name" value="EXPRESSED PROTEIN"/>
    <property type="match status" value="1"/>
</dbReference>
<organism evidence="1 2">
    <name type="scientific">Phaseolus vulgaris</name>
    <name type="common">Kidney bean</name>
    <name type="synonym">French bean</name>
    <dbReference type="NCBI Taxonomy" id="3885"/>
    <lineage>
        <taxon>Eukaryota</taxon>
        <taxon>Viridiplantae</taxon>
        <taxon>Streptophyta</taxon>
        <taxon>Embryophyta</taxon>
        <taxon>Tracheophyta</taxon>
        <taxon>Spermatophyta</taxon>
        <taxon>Magnoliopsida</taxon>
        <taxon>eudicotyledons</taxon>
        <taxon>Gunneridae</taxon>
        <taxon>Pentapetalae</taxon>
        <taxon>rosids</taxon>
        <taxon>fabids</taxon>
        <taxon>Fabales</taxon>
        <taxon>Fabaceae</taxon>
        <taxon>Papilionoideae</taxon>
        <taxon>50 kb inversion clade</taxon>
        <taxon>NPAAA clade</taxon>
        <taxon>indigoferoid/millettioid clade</taxon>
        <taxon>Phaseoleae</taxon>
        <taxon>Phaseolus</taxon>
    </lineage>
</organism>
<reference evidence="2" key="1">
    <citation type="journal article" date="2014" name="Nat. Genet.">
        <title>A reference genome for common bean and genome-wide analysis of dual domestications.</title>
        <authorList>
            <person name="Schmutz J."/>
            <person name="McClean P.E."/>
            <person name="Mamidi S."/>
            <person name="Wu G.A."/>
            <person name="Cannon S.B."/>
            <person name="Grimwood J."/>
            <person name="Jenkins J."/>
            <person name="Shu S."/>
            <person name="Song Q."/>
            <person name="Chavarro C."/>
            <person name="Torres-Torres M."/>
            <person name="Geffroy V."/>
            <person name="Moghaddam S.M."/>
            <person name="Gao D."/>
            <person name="Abernathy B."/>
            <person name="Barry K."/>
            <person name="Blair M."/>
            <person name="Brick M.A."/>
            <person name="Chovatia M."/>
            <person name="Gepts P."/>
            <person name="Goodstein D.M."/>
            <person name="Gonzales M."/>
            <person name="Hellsten U."/>
            <person name="Hyten D.L."/>
            <person name="Jia G."/>
            <person name="Kelly J.D."/>
            <person name="Kudrna D."/>
            <person name="Lee R."/>
            <person name="Richard M.M."/>
            <person name="Miklas P.N."/>
            <person name="Osorno J.M."/>
            <person name="Rodrigues J."/>
            <person name="Thareau V."/>
            <person name="Urrea C.A."/>
            <person name="Wang M."/>
            <person name="Yu Y."/>
            <person name="Zhang M."/>
            <person name="Wing R.A."/>
            <person name="Cregan P.B."/>
            <person name="Rokhsar D.S."/>
            <person name="Jackson S.A."/>
        </authorList>
    </citation>
    <scope>NUCLEOTIDE SEQUENCE [LARGE SCALE GENOMIC DNA]</scope>
    <source>
        <strain evidence="2">cv. G19833</strain>
    </source>
</reference>
<proteinExistence type="predicted"/>
<dbReference type="AlphaFoldDB" id="V7CYD0"/>
<dbReference type="eggNOG" id="ENOG502QW8C">
    <property type="taxonomic scope" value="Eukaryota"/>
</dbReference>
<dbReference type="InterPro" id="IPR005500">
    <property type="entry name" value="DUF309"/>
</dbReference>
<keyword evidence="2" id="KW-1185">Reference proteome</keyword>
<accession>V7CYD0</accession>
<dbReference type="SMR" id="V7CYD0"/>
<gene>
    <name evidence="1" type="ORF">PHAVU_001G109000g</name>
</gene>
<protein>
    <recommendedName>
        <fullName evidence="3">DUF309 domain-containing protein</fullName>
    </recommendedName>
</protein>
<evidence type="ECO:0008006" key="3">
    <source>
        <dbReference type="Google" id="ProtNLM"/>
    </source>
</evidence>
<dbReference type="OrthoDB" id="2020115at2759"/>
<evidence type="ECO:0000313" key="1">
    <source>
        <dbReference type="EMBL" id="ESW33916.1"/>
    </source>
</evidence>